<dbReference type="EC" id="2.7.13.3" evidence="2"/>
<evidence type="ECO:0000256" key="3">
    <source>
        <dbReference type="ARBA" id="ARBA00022553"/>
    </source>
</evidence>
<dbReference type="Pfam" id="PF00512">
    <property type="entry name" value="HisKA"/>
    <property type="match status" value="1"/>
</dbReference>
<dbReference type="Pfam" id="PF01590">
    <property type="entry name" value="GAF"/>
    <property type="match status" value="1"/>
</dbReference>
<dbReference type="SMART" id="SM00388">
    <property type="entry name" value="HisKA"/>
    <property type="match status" value="1"/>
</dbReference>
<dbReference type="SUPFAM" id="SSF47384">
    <property type="entry name" value="Homodimeric domain of signal transducing histidine kinase"/>
    <property type="match status" value="1"/>
</dbReference>
<evidence type="ECO:0000256" key="5">
    <source>
        <dbReference type="ARBA" id="ARBA00022777"/>
    </source>
</evidence>
<dbReference type="SMART" id="SM00387">
    <property type="entry name" value="HATPase_c"/>
    <property type="match status" value="1"/>
</dbReference>
<dbReference type="SUPFAM" id="SSF55781">
    <property type="entry name" value="GAF domain-like"/>
    <property type="match status" value="1"/>
</dbReference>
<keyword evidence="6" id="KW-0902">Two-component regulatory system</keyword>
<keyword evidence="3" id="KW-0597">Phosphoprotein</keyword>
<keyword evidence="5 9" id="KW-0418">Kinase</keyword>
<keyword evidence="10" id="KW-1185">Reference proteome</keyword>
<dbReference type="CDD" id="cd00082">
    <property type="entry name" value="HisKA"/>
    <property type="match status" value="1"/>
</dbReference>
<evidence type="ECO:0000313" key="9">
    <source>
        <dbReference type="EMBL" id="CAI50728.1"/>
    </source>
</evidence>
<dbReference type="Gene3D" id="1.10.287.130">
    <property type="match status" value="1"/>
</dbReference>
<dbReference type="SMART" id="SM00065">
    <property type="entry name" value="GAF"/>
    <property type="match status" value="1"/>
</dbReference>
<protein>
    <recommendedName>
        <fullName evidence="2">histidine kinase</fullName>
        <ecNumber evidence="2">2.7.13.3</ecNumber>
    </recommendedName>
</protein>
<dbReference type="InterPro" id="IPR005467">
    <property type="entry name" value="His_kinase_dom"/>
</dbReference>
<reference evidence="9 10" key="1">
    <citation type="journal article" date="2005" name="Genome Res.">
        <title>Living with two extremes: conclusions from the genome sequence of Natronomonas pharaonis.</title>
        <authorList>
            <person name="Falb M."/>
            <person name="Pfeiffer F."/>
            <person name="Palm P."/>
            <person name="Rodewald K."/>
            <person name="Hickmann V."/>
            <person name="Tittor J."/>
            <person name="Oesterhelt D."/>
        </authorList>
    </citation>
    <scope>NUCLEOTIDE SEQUENCE [LARGE SCALE GENOMIC DNA]</scope>
    <source>
        <strain evidence="10">ATCC 35678 / DSM 2160 / CIP 103997 / JCM 8858 / NBRC 14720 / NCIMB 2260 / Gabara</strain>
    </source>
</reference>
<dbReference type="InterPro" id="IPR036097">
    <property type="entry name" value="HisK_dim/P_sf"/>
</dbReference>
<dbReference type="InterPro" id="IPR035965">
    <property type="entry name" value="PAS-like_dom_sf"/>
</dbReference>
<dbReference type="KEGG" id="nph:NP_5274A"/>
<evidence type="ECO:0000313" key="10">
    <source>
        <dbReference type="Proteomes" id="UP000002698"/>
    </source>
</evidence>
<dbReference type="STRING" id="348780.NP_5274A"/>
<dbReference type="CDD" id="cd00075">
    <property type="entry name" value="HATPase"/>
    <property type="match status" value="1"/>
</dbReference>
<dbReference type="Gene3D" id="3.30.450.20">
    <property type="entry name" value="PAS domain"/>
    <property type="match status" value="1"/>
</dbReference>
<feature type="domain" description="Histidine kinase" evidence="7">
    <location>
        <begin position="314"/>
        <end position="508"/>
    </location>
</feature>
<dbReference type="Proteomes" id="UP000002698">
    <property type="component" value="Chromosome"/>
</dbReference>
<dbReference type="eggNOG" id="arCOG02369">
    <property type="taxonomic scope" value="Archaea"/>
</dbReference>
<dbReference type="InterPro" id="IPR029016">
    <property type="entry name" value="GAF-like_dom_sf"/>
</dbReference>
<dbReference type="InterPro" id="IPR050736">
    <property type="entry name" value="Sensor_HK_Regulatory"/>
</dbReference>
<dbReference type="PROSITE" id="PS50109">
    <property type="entry name" value="HIS_KIN"/>
    <property type="match status" value="1"/>
</dbReference>
<accession>A0A1U7EZI5</accession>
<keyword evidence="4 9" id="KW-0808">Transferase</keyword>
<dbReference type="PROSITE" id="PS50112">
    <property type="entry name" value="PAS"/>
    <property type="match status" value="1"/>
</dbReference>
<evidence type="ECO:0000259" key="8">
    <source>
        <dbReference type="PROSITE" id="PS50112"/>
    </source>
</evidence>
<dbReference type="EMBL" id="CR936257">
    <property type="protein sequence ID" value="CAI50728.1"/>
    <property type="molecule type" value="Genomic_DNA"/>
</dbReference>
<dbReference type="SUPFAM" id="SSF55785">
    <property type="entry name" value="PYP-like sensor domain (PAS domain)"/>
    <property type="match status" value="1"/>
</dbReference>
<dbReference type="InterPro" id="IPR036890">
    <property type="entry name" value="HATPase_C_sf"/>
</dbReference>
<evidence type="ECO:0000259" key="7">
    <source>
        <dbReference type="PROSITE" id="PS50109"/>
    </source>
</evidence>
<dbReference type="InterPro" id="IPR003594">
    <property type="entry name" value="HATPase_dom"/>
</dbReference>
<dbReference type="SMART" id="SM00091">
    <property type="entry name" value="PAS"/>
    <property type="match status" value="1"/>
</dbReference>
<dbReference type="PANTHER" id="PTHR43711:SF1">
    <property type="entry name" value="HISTIDINE KINASE 1"/>
    <property type="match status" value="1"/>
</dbReference>
<comment type="catalytic activity">
    <reaction evidence="1">
        <text>ATP + protein L-histidine = ADP + protein N-phospho-L-histidine.</text>
        <dbReference type="EC" id="2.7.13.3"/>
    </reaction>
</comment>
<dbReference type="AlphaFoldDB" id="A0A1U7EZI5"/>
<dbReference type="InterPro" id="IPR004358">
    <property type="entry name" value="Sig_transdc_His_kin-like_C"/>
</dbReference>
<dbReference type="OrthoDB" id="342253at2157"/>
<dbReference type="HOGENOM" id="CLU_000445_114_58_2"/>
<dbReference type="InterPro" id="IPR013656">
    <property type="entry name" value="PAS_4"/>
</dbReference>
<dbReference type="GeneID" id="3702315"/>
<name>A0A1U7EZI5_NATPD</name>
<dbReference type="Gene3D" id="3.30.450.40">
    <property type="match status" value="1"/>
</dbReference>
<dbReference type="Pfam" id="PF08448">
    <property type="entry name" value="PAS_4"/>
    <property type="match status" value="1"/>
</dbReference>
<dbReference type="SUPFAM" id="SSF55874">
    <property type="entry name" value="ATPase domain of HSP90 chaperone/DNA topoisomerase II/histidine kinase"/>
    <property type="match status" value="1"/>
</dbReference>
<evidence type="ECO:0000256" key="1">
    <source>
        <dbReference type="ARBA" id="ARBA00000085"/>
    </source>
</evidence>
<organism evidence="9 10">
    <name type="scientific">Natronomonas pharaonis (strain ATCC 35678 / DSM 2160 / CIP 103997 / JCM 8858 / NBRC 14720 / NCIMB 2260 / Gabara)</name>
    <name type="common">Halobacterium pharaonis</name>
    <dbReference type="NCBI Taxonomy" id="348780"/>
    <lineage>
        <taxon>Archaea</taxon>
        <taxon>Methanobacteriati</taxon>
        <taxon>Methanobacteriota</taxon>
        <taxon>Stenosarchaea group</taxon>
        <taxon>Halobacteria</taxon>
        <taxon>Halobacteriales</taxon>
        <taxon>Natronomonadaceae</taxon>
        <taxon>Natronomonas</taxon>
    </lineage>
</organism>
<dbReference type="CDD" id="cd00130">
    <property type="entry name" value="PAS"/>
    <property type="match status" value="1"/>
</dbReference>
<evidence type="ECO:0000256" key="6">
    <source>
        <dbReference type="ARBA" id="ARBA00023012"/>
    </source>
</evidence>
<gene>
    <name evidence="9" type="ordered locus">NP_5274A</name>
</gene>
<dbReference type="RefSeq" id="WP_011324337.1">
    <property type="nucleotide sequence ID" value="NC_007426.1"/>
</dbReference>
<dbReference type="Pfam" id="PF02518">
    <property type="entry name" value="HATPase_c"/>
    <property type="match status" value="1"/>
</dbReference>
<proteinExistence type="predicted"/>
<dbReference type="Gene3D" id="3.30.565.10">
    <property type="entry name" value="Histidine kinase-like ATPase, C-terminal domain"/>
    <property type="match status" value="1"/>
</dbReference>
<dbReference type="PRINTS" id="PR00344">
    <property type="entry name" value="BCTRLSENSOR"/>
</dbReference>
<dbReference type="PANTHER" id="PTHR43711">
    <property type="entry name" value="TWO-COMPONENT HISTIDINE KINASE"/>
    <property type="match status" value="1"/>
</dbReference>
<evidence type="ECO:0000256" key="4">
    <source>
        <dbReference type="ARBA" id="ARBA00022679"/>
    </source>
</evidence>
<dbReference type="InterPro" id="IPR003661">
    <property type="entry name" value="HisK_dim/P_dom"/>
</dbReference>
<dbReference type="InterPro" id="IPR003018">
    <property type="entry name" value="GAF"/>
</dbReference>
<feature type="domain" description="PAS" evidence="8">
    <location>
        <begin position="11"/>
        <end position="81"/>
    </location>
</feature>
<sequence length="508" mass="55699">MASPVTPDEGLVQAYERLVADAPFGVLTIDTDSTIRYANSAVTDLLGYDSEALAGAPLETIIPDRLRDSHTEAFEAYLETGERHLDWNNVELPALHRDGHEVRVSIAFRETPTDEETLFTGVFTDLSGGHRLRGAPQETIGTLHELYVIASDATLSFEQRRESILDLGCRYLDLEYGFVTEITSDEQVIVASVGDHDLLQPGERCPIEESYCRETISEDGFLAIADAAAEGFEDDPAYERFGLGSYIGGKLLVAGELFGTLCFASTAPRDRTFTDGERTFVELASRWLGYELQQRHVQRQLERQNDRLEEFASHASHDLRNPLSAAAGRLELAIEQHGDDEDLLAVKRSLEDADARIDEMLEFARAGNTVTDPKPVSLSEAAAAAWETLDTEGATLAVDDEVRLRGDRDRIERLFENLFRNAVEHAGEDATVRLGALPTPGFYVADDGPGIPAGDRETVFKSGFTTDAGGSGYGLSIVEEIATAHGWSVEACEDGDGARFEFTVTDRP</sequence>
<dbReference type="NCBIfam" id="TIGR00229">
    <property type="entry name" value="sensory_box"/>
    <property type="match status" value="1"/>
</dbReference>
<dbReference type="InterPro" id="IPR000014">
    <property type="entry name" value="PAS"/>
</dbReference>
<evidence type="ECO:0000256" key="2">
    <source>
        <dbReference type="ARBA" id="ARBA00012438"/>
    </source>
</evidence>
<dbReference type="EnsemblBacteria" id="CAI50728">
    <property type="protein sequence ID" value="CAI50728"/>
    <property type="gene ID" value="NP_5274A"/>
</dbReference>
<dbReference type="GO" id="GO:0000155">
    <property type="term" value="F:phosphorelay sensor kinase activity"/>
    <property type="evidence" value="ECO:0007669"/>
    <property type="project" value="InterPro"/>
</dbReference>